<dbReference type="EMBL" id="JASNWA010000004">
    <property type="protein sequence ID" value="KAK3176639.1"/>
    <property type="molecule type" value="Genomic_DNA"/>
</dbReference>
<evidence type="ECO:0000313" key="2">
    <source>
        <dbReference type="Proteomes" id="UP001276659"/>
    </source>
</evidence>
<dbReference type="AlphaFoldDB" id="A0AAE0DNK4"/>
<evidence type="ECO:0000313" key="1">
    <source>
        <dbReference type="EMBL" id="KAK3176639.1"/>
    </source>
</evidence>
<name>A0AAE0DNK4_9LECA</name>
<dbReference type="Proteomes" id="UP001276659">
    <property type="component" value="Unassembled WGS sequence"/>
</dbReference>
<sequence>MLGSLQHRAQRTSKRSHVLDSQSKVSIFGTIIKDCLLYVPRKLYECAKFLSWDKYDRISGEKWFITSNIDPTLFFPSEAKTTRKKTIFDTPITIATKLKTALTSPTIAQDPGDDFDAKREAQVARDFANDITASLRNRLAEDFMAGRWYELDDYVKMGELQSLRQILWERNGGFERTGRASEWVSFCDEEAALVDWDGIERIGLEGFFMDDK</sequence>
<reference evidence="1" key="1">
    <citation type="submission" date="2022-11" db="EMBL/GenBank/DDBJ databases">
        <title>Chromosomal genome sequence assembly and mating type (MAT) locus characterization of the leprose asexual lichenized fungus Lepraria neglecta (Nyl.) Erichsen.</title>
        <authorList>
            <person name="Allen J.L."/>
            <person name="Pfeffer B."/>
        </authorList>
    </citation>
    <scope>NUCLEOTIDE SEQUENCE</scope>
    <source>
        <strain evidence="1">Allen 5258</strain>
    </source>
</reference>
<keyword evidence="2" id="KW-1185">Reference proteome</keyword>
<protein>
    <submittedName>
        <fullName evidence="1">Uncharacterized protein</fullName>
    </submittedName>
</protein>
<comment type="caution">
    <text evidence="1">The sequence shown here is derived from an EMBL/GenBank/DDBJ whole genome shotgun (WGS) entry which is preliminary data.</text>
</comment>
<organism evidence="1 2">
    <name type="scientific">Lepraria neglecta</name>
    <dbReference type="NCBI Taxonomy" id="209136"/>
    <lineage>
        <taxon>Eukaryota</taxon>
        <taxon>Fungi</taxon>
        <taxon>Dikarya</taxon>
        <taxon>Ascomycota</taxon>
        <taxon>Pezizomycotina</taxon>
        <taxon>Lecanoromycetes</taxon>
        <taxon>OSLEUM clade</taxon>
        <taxon>Lecanoromycetidae</taxon>
        <taxon>Lecanorales</taxon>
        <taxon>Lecanorineae</taxon>
        <taxon>Stereocaulaceae</taxon>
        <taxon>Lepraria</taxon>
    </lineage>
</organism>
<proteinExistence type="predicted"/>
<accession>A0AAE0DNK4</accession>
<gene>
    <name evidence="1" type="ORF">OEA41_007962</name>
</gene>